<evidence type="ECO:0000313" key="2">
    <source>
        <dbReference type="EMBL" id="MDL2418940.1"/>
    </source>
</evidence>
<keyword evidence="1" id="KW-0812">Transmembrane</keyword>
<accession>A0ABT7KYT6</accession>
<gene>
    <name evidence="2" type="ORF">P6F46_22885</name>
</gene>
<organism evidence="2 3">
    <name type="scientific">Bacillus shihchuchen</name>
    <dbReference type="NCBI Taxonomy" id="3036942"/>
    <lineage>
        <taxon>Bacteria</taxon>
        <taxon>Bacillati</taxon>
        <taxon>Bacillota</taxon>
        <taxon>Bacilli</taxon>
        <taxon>Bacillales</taxon>
        <taxon>Bacillaceae</taxon>
        <taxon>Bacillus</taxon>
        <taxon>Bacillus cereus group</taxon>
    </lineage>
</organism>
<evidence type="ECO:0000256" key="1">
    <source>
        <dbReference type="SAM" id="Phobius"/>
    </source>
</evidence>
<keyword evidence="1" id="KW-0472">Membrane</keyword>
<feature type="transmembrane region" description="Helical" evidence="1">
    <location>
        <begin position="6"/>
        <end position="26"/>
    </location>
</feature>
<keyword evidence="3" id="KW-1185">Reference proteome</keyword>
<name>A0ABT7KYT6_9BACI</name>
<proteinExistence type="predicted"/>
<dbReference type="Proteomes" id="UP001229716">
    <property type="component" value="Unassembled WGS sequence"/>
</dbReference>
<protein>
    <submittedName>
        <fullName evidence="2">Uncharacterized protein</fullName>
    </submittedName>
</protein>
<feature type="transmembrane region" description="Helical" evidence="1">
    <location>
        <begin position="38"/>
        <end position="60"/>
    </location>
</feature>
<evidence type="ECO:0000313" key="3">
    <source>
        <dbReference type="Proteomes" id="UP001229716"/>
    </source>
</evidence>
<reference evidence="2 3" key="1">
    <citation type="journal article" date="2023" name="Int. J. Mol. Sci.">
        <title>Pathogenicity and Genomic Characterization of a Novel Genospecies, Bacillus shihchuchen, of the Bacillus cereus Group Isolated from Chinese Softshell Turtle (Pelodiscus sinensis).</title>
        <authorList>
            <person name="Cheng L.W."/>
            <person name="Byadgi O.V."/>
            <person name="Tsai C.E."/>
            <person name="Wang P.C."/>
            <person name="Chen S.C."/>
        </authorList>
    </citation>
    <scope>NUCLEOTIDE SEQUENCE [LARGE SCALE GENOMIC DNA]</scope>
    <source>
        <strain evidence="2 3">QF108-045</strain>
    </source>
</reference>
<feature type="transmembrane region" description="Helical" evidence="1">
    <location>
        <begin position="66"/>
        <end position="86"/>
    </location>
</feature>
<keyword evidence="1" id="KW-1133">Transmembrane helix</keyword>
<sequence>MFELTLMFAMMYILTFLIFDVGALDTSKVGEYITGTGIYEFLLYSISLSFFNISFINYGLLAWNILHVWQVAMSMILIILSLAAYLGKEMMYPREKAIFMLLF</sequence>
<dbReference type="EMBL" id="JASWHZ010000001">
    <property type="protein sequence ID" value="MDL2418940.1"/>
    <property type="molecule type" value="Genomic_DNA"/>
</dbReference>
<comment type="caution">
    <text evidence="2">The sequence shown here is derived from an EMBL/GenBank/DDBJ whole genome shotgun (WGS) entry which is preliminary data.</text>
</comment>